<keyword evidence="3" id="KW-1185">Reference proteome</keyword>
<dbReference type="Pfam" id="PF12802">
    <property type="entry name" value="MarR_2"/>
    <property type="match status" value="1"/>
</dbReference>
<evidence type="ECO:0000313" key="3">
    <source>
        <dbReference type="Proteomes" id="UP000217771"/>
    </source>
</evidence>
<accession>A0A2A2EPG7</accession>
<dbReference type="PROSITE" id="PS50995">
    <property type="entry name" value="HTH_MARR_2"/>
    <property type="match status" value="1"/>
</dbReference>
<dbReference type="InterPro" id="IPR000835">
    <property type="entry name" value="HTH_MarR-typ"/>
</dbReference>
<gene>
    <name evidence="2" type="ORF">CK498_23425</name>
</gene>
<dbReference type="GO" id="GO:0006950">
    <property type="term" value="P:response to stress"/>
    <property type="evidence" value="ECO:0007669"/>
    <property type="project" value="TreeGrafter"/>
</dbReference>
<dbReference type="PANTHER" id="PTHR33164:SF43">
    <property type="entry name" value="HTH-TYPE TRANSCRIPTIONAL REPRESSOR YETL"/>
    <property type="match status" value="1"/>
</dbReference>
<name>A0A2A2EPG7_9GAMM</name>
<dbReference type="Proteomes" id="UP000217771">
    <property type="component" value="Unassembled WGS sequence"/>
</dbReference>
<dbReference type="GO" id="GO:0003700">
    <property type="term" value="F:DNA-binding transcription factor activity"/>
    <property type="evidence" value="ECO:0007669"/>
    <property type="project" value="InterPro"/>
</dbReference>
<feature type="domain" description="HTH marR-type" evidence="1">
    <location>
        <begin position="18"/>
        <end position="151"/>
    </location>
</feature>
<protein>
    <submittedName>
        <fullName evidence="2">MarR family transcriptional regulator</fullName>
    </submittedName>
</protein>
<dbReference type="OrthoDB" id="8906692at2"/>
<dbReference type="InterPro" id="IPR036388">
    <property type="entry name" value="WH-like_DNA-bd_sf"/>
</dbReference>
<evidence type="ECO:0000313" key="2">
    <source>
        <dbReference type="EMBL" id="PAU74279.1"/>
    </source>
</evidence>
<comment type="caution">
    <text evidence="2">The sequence shown here is derived from an EMBL/GenBank/DDBJ whole genome shotgun (WGS) entry which is preliminary data.</text>
</comment>
<dbReference type="AlphaFoldDB" id="A0A2A2EPG7"/>
<dbReference type="Gene3D" id="1.10.10.10">
    <property type="entry name" value="Winged helix-like DNA-binding domain superfamily/Winged helix DNA-binding domain"/>
    <property type="match status" value="1"/>
</dbReference>
<proteinExistence type="predicted"/>
<dbReference type="PRINTS" id="PR00598">
    <property type="entry name" value="HTHMARR"/>
</dbReference>
<reference evidence="2 3" key="1">
    <citation type="submission" date="2017-08" db="EMBL/GenBank/DDBJ databases">
        <title>Halomonas alkalisoli sp. nov., isolated from saline alkaline soil.</title>
        <authorList>
            <person name="Wang D."/>
            <person name="Zhang G."/>
        </authorList>
    </citation>
    <scope>NUCLEOTIDE SEQUENCE [LARGE SCALE GENOMIC DNA]</scope>
    <source>
        <strain evidence="2 3">WRN001</strain>
    </source>
</reference>
<sequence>MLAVSHAPSSPPPELQLEQFLPYRLAHLAERISQSLAQIYAREFELSIAEWRILAWLHQRSSLTASQICELTDMDKARVSRAVKSLGERQLLARQRTHRDQRSMRLSLTEAGQALMAEAIPLALAWEGELVDALSGAEYRDLFRLLNKLDARLDQLVEA</sequence>
<dbReference type="InterPro" id="IPR039422">
    <property type="entry name" value="MarR/SlyA-like"/>
</dbReference>
<organism evidence="2 3">
    <name type="scientific">Halomonas salipaludis</name>
    <dbReference type="NCBI Taxonomy" id="2032625"/>
    <lineage>
        <taxon>Bacteria</taxon>
        <taxon>Pseudomonadati</taxon>
        <taxon>Pseudomonadota</taxon>
        <taxon>Gammaproteobacteria</taxon>
        <taxon>Oceanospirillales</taxon>
        <taxon>Halomonadaceae</taxon>
        <taxon>Halomonas</taxon>
    </lineage>
</organism>
<dbReference type="SMART" id="SM00347">
    <property type="entry name" value="HTH_MARR"/>
    <property type="match status" value="1"/>
</dbReference>
<dbReference type="SUPFAM" id="SSF46785">
    <property type="entry name" value="Winged helix' DNA-binding domain"/>
    <property type="match status" value="1"/>
</dbReference>
<dbReference type="InterPro" id="IPR036390">
    <property type="entry name" value="WH_DNA-bd_sf"/>
</dbReference>
<dbReference type="PANTHER" id="PTHR33164">
    <property type="entry name" value="TRANSCRIPTIONAL REGULATOR, MARR FAMILY"/>
    <property type="match status" value="1"/>
</dbReference>
<evidence type="ECO:0000259" key="1">
    <source>
        <dbReference type="PROSITE" id="PS50995"/>
    </source>
</evidence>
<dbReference type="EMBL" id="NSKB01000012">
    <property type="protein sequence ID" value="PAU74279.1"/>
    <property type="molecule type" value="Genomic_DNA"/>
</dbReference>